<organism evidence="2 3">
    <name type="scientific">Cohnella lubricantis</name>
    <dbReference type="NCBI Taxonomy" id="2163172"/>
    <lineage>
        <taxon>Bacteria</taxon>
        <taxon>Bacillati</taxon>
        <taxon>Bacillota</taxon>
        <taxon>Bacilli</taxon>
        <taxon>Bacillales</taxon>
        <taxon>Paenibacillaceae</taxon>
        <taxon>Cohnella</taxon>
    </lineage>
</organism>
<keyword evidence="1" id="KW-0472">Membrane</keyword>
<feature type="transmembrane region" description="Helical" evidence="1">
    <location>
        <begin position="12"/>
        <end position="33"/>
    </location>
</feature>
<evidence type="ECO:0000256" key="1">
    <source>
        <dbReference type="SAM" id="Phobius"/>
    </source>
</evidence>
<accession>A0A841TFK5</accession>
<keyword evidence="3" id="KW-1185">Reference proteome</keyword>
<evidence type="ECO:0000313" key="3">
    <source>
        <dbReference type="Proteomes" id="UP000574133"/>
    </source>
</evidence>
<name>A0A841TFK5_9BACL</name>
<sequence length="95" mass="10726">MLASLTYWMEVALWVVLGAMAADFLAGLFRMLTNSSLSFEPVLGYLRDILYYIVPLLVLASLATMDTTGWIVLVGYYIGALAVFFKYLRDLRAKF</sequence>
<dbReference type="Proteomes" id="UP000574133">
    <property type="component" value="Unassembled WGS sequence"/>
</dbReference>
<feature type="transmembrane region" description="Helical" evidence="1">
    <location>
        <begin position="69"/>
        <end position="88"/>
    </location>
</feature>
<evidence type="ECO:0000313" key="2">
    <source>
        <dbReference type="EMBL" id="MBB6678010.1"/>
    </source>
</evidence>
<gene>
    <name evidence="2" type="ORF">H4Q31_11810</name>
</gene>
<dbReference type="EMBL" id="JACJVN010000043">
    <property type="protein sequence ID" value="MBB6678010.1"/>
    <property type="molecule type" value="Genomic_DNA"/>
</dbReference>
<reference evidence="2 3" key="1">
    <citation type="submission" date="2020-08" db="EMBL/GenBank/DDBJ databases">
        <title>Cohnella phylogeny.</title>
        <authorList>
            <person name="Dunlap C."/>
        </authorList>
    </citation>
    <scope>NUCLEOTIDE SEQUENCE [LARGE SCALE GENOMIC DNA]</scope>
    <source>
        <strain evidence="2 3">DSM 103658</strain>
    </source>
</reference>
<keyword evidence="1" id="KW-1133">Transmembrane helix</keyword>
<keyword evidence="1" id="KW-0812">Transmembrane</keyword>
<protein>
    <submittedName>
        <fullName evidence="2">Uncharacterized protein</fullName>
    </submittedName>
</protein>
<dbReference type="AlphaFoldDB" id="A0A841TFK5"/>
<dbReference type="RefSeq" id="WP_185179287.1">
    <property type="nucleotide sequence ID" value="NZ_CBCSEP010000015.1"/>
</dbReference>
<proteinExistence type="predicted"/>
<feature type="transmembrane region" description="Helical" evidence="1">
    <location>
        <begin position="45"/>
        <end position="63"/>
    </location>
</feature>
<comment type="caution">
    <text evidence="2">The sequence shown here is derived from an EMBL/GenBank/DDBJ whole genome shotgun (WGS) entry which is preliminary data.</text>
</comment>